<evidence type="ECO:0000256" key="12">
    <source>
        <dbReference type="SAM" id="MobiDB-lite"/>
    </source>
</evidence>
<dbReference type="InterPro" id="IPR036396">
    <property type="entry name" value="Cyt_P450_sf"/>
</dbReference>
<sequence>MLTWILTLLAILLTVLVLHRKNRYNLFKRMGINGPAPAFLIGNFYDMYKYGLLKCWEKWRNEYGGMYGYYEGPQPILVITDPEMIKQVFVKDLFSNFSGRRIFPMGRGPKHNPDIIQSEGQDWKRIRALSSPFFSGVRMKEMSPLINNSVGKLLNVLEEKANAGTTFDIYSVYQGLTMEVICACAFGTDLDAQVDTKHPVLLKARELFLRVSQRNALQIAAFLLPELRPLWFRLGRKLGEIFNNPFIYLREHIRHIIQMRRSQKLDRVDFINLMLSATEHANDASFTMTSDDSDTADQSTGTSSGDKETSSSLRKKGMTNEEMEANLMIFLLAGYETTSTALAYTSYRLALNPDVQQKLQVEIDEYFPDDDDMCPTYNSVQKLPYLDMVFSEVLRLHSIAPPIIARRCTKACTVKGVDIPEGVMVMADSVGLHMDKKYWGPEDPAIFSPDRFLPENKAKRDPIAWMPFGHGPRNCVGMRFALMEAKFALTRLLKKYTIHKTDELQIPLQIREGGTFVPKDGVMVSVSKRNE</sequence>
<evidence type="ECO:0000256" key="8">
    <source>
        <dbReference type="ARBA" id="ARBA00023004"/>
    </source>
</evidence>
<dbReference type="Proteomes" id="UP000749559">
    <property type="component" value="Unassembled WGS sequence"/>
</dbReference>
<comment type="subcellular location">
    <subcellularLocation>
        <location evidence="2">Endoplasmic reticulum membrane</location>
        <topology evidence="2">Peripheral membrane protein</topology>
    </subcellularLocation>
    <subcellularLocation>
        <location evidence="1">Microsome membrane</location>
        <topology evidence="1">Peripheral membrane protein</topology>
    </subcellularLocation>
</comment>
<dbReference type="PANTHER" id="PTHR24302:SF15">
    <property type="entry name" value="FATTY-ACID PEROXYGENASE"/>
    <property type="match status" value="1"/>
</dbReference>
<evidence type="ECO:0000256" key="9">
    <source>
        <dbReference type="ARBA" id="ARBA00043906"/>
    </source>
</evidence>
<evidence type="ECO:0000313" key="14">
    <source>
        <dbReference type="EMBL" id="CAH1774988.1"/>
    </source>
</evidence>
<evidence type="ECO:0000256" key="6">
    <source>
        <dbReference type="ARBA" id="ARBA00022848"/>
    </source>
</evidence>
<comment type="function">
    <text evidence="9">Cytochromes P450 are a group of heme-thiolate monooxygenases. They oxidize a variety of structurally unrelated compounds, including steroids, fatty acids, and xenobiotics.</text>
</comment>
<dbReference type="Pfam" id="PF00067">
    <property type="entry name" value="p450"/>
    <property type="match status" value="1"/>
</dbReference>
<dbReference type="GO" id="GO:0005789">
    <property type="term" value="C:endoplasmic reticulum membrane"/>
    <property type="evidence" value="ECO:0007669"/>
    <property type="project" value="UniProtKB-SubCell"/>
</dbReference>
<dbReference type="OrthoDB" id="2789670at2759"/>
<dbReference type="PANTHER" id="PTHR24302">
    <property type="entry name" value="CYTOCHROME P450 FAMILY 3"/>
    <property type="match status" value="1"/>
</dbReference>
<keyword evidence="7 11" id="KW-0560">Oxidoreductase</keyword>
<dbReference type="SUPFAM" id="SSF48264">
    <property type="entry name" value="Cytochrome P450"/>
    <property type="match status" value="1"/>
</dbReference>
<dbReference type="AlphaFoldDB" id="A0A8S4N2M2"/>
<evidence type="ECO:0000256" key="5">
    <source>
        <dbReference type="ARBA" id="ARBA00022723"/>
    </source>
</evidence>
<name>A0A8S4N2M2_OWEFU</name>
<reference evidence="14" key="1">
    <citation type="submission" date="2022-03" db="EMBL/GenBank/DDBJ databases">
        <authorList>
            <person name="Martin C."/>
        </authorList>
    </citation>
    <scope>NUCLEOTIDE SEQUENCE</scope>
</reference>
<keyword evidence="4 10" id="KW-0349">Heme</keyword>
<dbReference type="GO" id="GO:0005506">
    <property type="term" value="F:iron ion binding"/>
    <property type="evidence" value="ECO:0007669"/>
    <property type="project" value="InterPro"/>
</dbReference>
<dbReference type="InterPro" id="IPR050705">
    <property type="entry name" value="Cytochrome_P450_3A"/>
</dbReference>
<dbReference type="GO" id="GO:0020037">
    <property type="term" value="F:heme binding"/>
    <property type="evidence" value="ECO:0007669"/>
    <property type="project" value="InterPro"/>
</dbReference>
<dbReference type="PRINTS" id="PR00463">
    <property type="entry name" value="EP450I"/>
</dbReference>
<comment type="caution">
    <text evidence="14">The sequence shown here is derived from an EMBL/GenBank/DDBJ whole genome shotgun (WGS) entry which is preliminary data.</text>
</comment>
<comment type="cofactor">
    <cofactor evidence="10">
        <name>heme</name>
        <dbReference type="ChEBI" id="CHEBI:30413"/>
    </cofactor>
</comment>
<dbReference type="InterPro" id="IPR017972">
    <property type="entry name" value="Cyt_P450_CS"/>
</dbReference>
<dbReference type="Gene3D" id="1.10.630.10">
    <property type="entry name" value="Cytochrome P450"/>
    <property type="match status" value="1"/>
</dbReference>
<protein>
    <recommendedName>
        <fullName evidence="16">Cytochrome P450</fullName>
    </recommendedName>
</protein>
<feature type="binding site" description="axial binding residue" evidence="10">
    <location>
        <position position="475"/>
    </location>
    <ligand>
        <name>heme</name>
        <dbReference type="ChEBI" id="CHEBI:30413"/>
    </ligand>
    <ligandPart>
        <name>Fe</name>
        <dbReference type="ChEBI" id="CHEBI:18248"/>
    </ligandPart>
</feature>
<feature type="region of interest" description="Disordered" evidence="12">
    <location>
        <begin position="285"/>
        <end position="317"/>
    </location>
</feature>
<keyword evidence="6" id="KW-0256">Endoplasmic reticulum</keyword>
<evidence type="ECO:0000256" key="10">
    <source>
        <dbReference type="PIRSR" id="PIRSR602401-1"/>
    </source>
</evidence>
<evidence type="ECO:0008006" key="16">
    <source>
        <dbReference type="Google" id="ProtNLM"/>
    </source>
</evidence>
<dbReference type="GO" id="GO:0008395">
    <property type="term" value="F:steroid hydroxylase activity"/>
    <property type="evidence" value="ECO:0007669"/>
    <property type="project" value="TreeGrafter"/>
</dbReference>
<proteinExistence type="inferred from homology"/>
<evidence type="ECO:0000256" key="2">
    <source>
        <dbReference type="ARBA" id="ARBA00004406"/>
    </source>
</evidence>
<evidence type="ECO:0000313" key="15">
    <source>
        <dbReference type="Proteomes" id="UP000749559"/>
    </source>
</evidence>
<keyword evidence="6" id="KW-0492">Microsome</keyword>
<feature type="compositionally biased region" description="Low complexity" evidence="12">
    <location>
        <begin position="285"/>
        <end position="304"/>
    </location>
</feature>
<dbReference type="InterPro" id="IPR002401">
    <property type="entry name" value="Cyt_P450_E_grp-I"/>
</dbReference>
<comment type="similarity">
    <text evidence="3 11">Belongs to the cytochrome P450 family.</text>
</comment>
<evidence type="ECO:0000256" key="4">
    <source>
        <dbReference type="ARBA" id="ARBA00022617"/>
    </source>
</evidence>
<evidence type="ECO:0000256" key="3">
    <source>
        <dbReference type="ARBA" id="ARBA00010617"/>
    </source>
</evidence>
<keyword evidence="8 10" id="KW-0408">Iron</keyword>
<keyword evidence="13" id="KW-0732">Signal</keyword>
<dbReference type="PROSITE" id="PS00086">
    <property type="entry name" value="CYTOCHROME_P450"/>
    <property type="match status" value="1"/>
</dbReference>
<keyword evidence="15" id="KW-1185">Reference proteome</keyword>
<evidence type="ECO:0000256" key="7">
    <source>
        <dbReference type="ARBA" id="ARBA00023002"/>
    </source>
</evidence>
<keyword evidence="11" id="KW-0503">Monooxygenase</keyword>
<evidence type="ECO:0000256" key="11">
    <source>
        <dbReference type="RuleBase" id="RU000461"/>
    </source>
</evidence>
<feature type="signal peptide" evidence="13">
    <location>
        <begin position="1"/>
        <end position="19"/>
    </location>
</feature>
<dbReference type="CDD" id="cd11055">
    <property type="entry name" value="CYP3A-like"/>
    <property type="match status" value="1"/>
</dbReference>
<dbReference type="GO" id="GO:0016705">
    <property type="term" value="F:oxidoreductase activity, acting on paired donors, with incorporation or reduction of molecular oxygen"/>
    <property type="evidence" value="ECO:0007669"/>
    <property type="project" value="InterPro"/>
</dbReference>
<dbReference type="EMBL" id="CAIIXF020000001">
    <property type="protein sequence ID" value="CAH1774988.1"/>
    <property type="molecule type" value="Genomic_DNA"/>
</dbReference>
<keyword evidence="5 10" id="KW-0479">Metal-binding</keyword>
<accession>A0A8S4N2M2</accession>
<feature type="chain" id="PRO_5035915901" description="Cytochrome P450" evidence="13">
    <location>
        <begin position="20"/>
        <end position="531"/>
    </location>
</feature>
<dbReference type="InterPro" id="IPR001128">
    <property type="entry name" value="Cyt_P450"/>
</dbReference>
<dbReference type="FunFam" id="1.10.630.10:FF:000042">
    <property type="entry name" value="Cytochrome P450"/>
    <property type="match status" value="1"/>
</dbReference>
<evidence type="ECO:0000256" key="13">
    <source>
        <dbReference type="SAM" id="SignalP"/>
    </source>
</evidence>
<evidence type="ECO:0000256" key="1">
    <source>
        <dbReference type="ARBA" id="ARBA00004174"/>
    </source>
</evidence>
<organism evidence="14 15">
    <name type="scientific">Owenia fusiformis</name>
    <name type="common">Polychaete worm</name>
    <dbReference type="NCBI Taxonomy" id="6347"/>
    <lineage>
        <taxon>Eukaryota</taxon>
        <taxon>Metazoa</taxon>
        <taxon>Spiralia</taxon>
        <taxon>Lophotrochozoa</taxon>
        <taxon>Annelida</taxon>
        <taxon>Polychaeta</taxon>
        <taxon>Sedentaria</taxon>
        <taxon>Canalipalpata</taxon>
        <taxon>Sabellida</taxon>
        <taxon>Oweniida</taxon>
        <taxon>Oweniidae</taxon>
        <taxon>Owenia</taxon>
    </lineage>
</organism>
<dbReference type="PRINTS" id="PR00385">
    <property type="entry name" value="P450"/>
</dbReference>
<gene>
    <name evidence="14" type="ORF">OFUS_LOCUS2350</name>
</gene>